<keyword evidence="3" id="KW-1185">Reference proteome</keyword>
<sequence length="102" mass="11444">MQLLLDLFSTNDVGACEIVVVGRIVIFFLVTTFLFLGLPSNALNIMDISESFSVVSHKLTCILILDVMYQRDVHVQEYLPKKAYRGCTVELMGPFVFPGFGH</sequence>
<comment type="caution">
    <text evidence="2">The sequence shown here is derived from an EMBL/GenBank/DDBJ whole genome shotgun (WGS) entry which is preliminary data.</text>
</comment>
<gene>
    <name evidence="2" type="ORF">HZH68_014849</name>
</gene>
<name>A0A834MSV0_VESGE</name>
<dbReference type="EMBL" id="JACSDZ010000018">
    <property type="protein sequence ID" value="KAF7384092.1"/>
    <property type="molecule type" value="Genomic_DNA"/>
</dbReference>
<feature type="transmembrane region" description="Helical" evidence="1">
    <location>
        <begin position="20"/>
        <end position="38"/>
    </location>
</feature>
<proteinExistence type="predicted"/>
<keyword evidence="1" id="KW-1133">Transmembrane helix</keyword>
<keyword evidence="1" id="KW-0812">Transmembrane</keyword>
<evidence type="ECO:0000256" key="1">
    <source>
        <dbReference type="SAM" id="Phobius"/>
    </source>
</evidence>
<evidence type="ECO:0000313" key="3">
    <source>
        <dbReference type="Proteomes" id="UP000617340"/>
    </source>
</evidence>
<dbReference type="AlphaFoldDB" id="A0A834MSV0"/>
<dbReference type="Proteomes" id="UP000617340">
    <property type="component" value="Unassembled WGS sequence"/>
</dbReference>
<evidence type="ECO:0000313" key="2">
    <source>
        <dbReference type="EMBL" id="KAF7384092.1"/>
    </source>
</evidence>
<keyword evidence="1" id="KW-0472">Membrane</keyword>
<organism evidence="2 3">
    <name type="scientific">Vespula germanica</name>
    <name type="common">German yellow jacket</name>
    <name type="synonym">Paravespula germanica</name>
    <dbReference type="NCBI Taxonomy" id="30212"/>
    <lineage>
        <taxon>Eukaryota</taxon>
        <taxon>Metazoa</taxon>
        <taxon>Ecdysozoa</taxon>
        <taxon>Arthropoda</taxon>
        <taxon>Hexapoda</taxon>
        <taxon>Insecta</taxon>
        <taxon>Pterygota</taxon>
        <taxon>Neoptera</taxon>
        <taxon>Endopterygota</taxon>
        <taxon>Hymenoptera</taxon>
        <taxon>Apocrita</taxon>
        <taxon>Aculeata</taxon>
        <taxon>Vespoidea</taxon>
        <taxon>Vespidae</taxon>
        <taxon>Vespinae</taxon>
        <taxon>Vespula</taxon>
    </lineage>
</organism>
<reference evidence="2" key="1">
    <citation type="journal article" date="2020" name="G3 (Bethesda)">
        <title>High-Quality Assemblies for Three Invasive Social Wasps from the &lt;i&gt;Vespula&lt;/i&gt; Genus.</title>
        <authorList>
            <person name="Harrop T.W.R."/>
            <person name="Guhlin J."/>
            <person name="McLaughlin G.M."/>
            <person name="Permina E."/>
            <person name="Stockwell P."/>
            <person name="Gilligan J."/>
            <person name="Le Lec M.F."/>
            <person name="Gruber M.A.M."/>
            <person name="Quinn O."/>
            <person name="Lovegrove M."/>
            <person name="Duncan E.J."/>
            <person name="Remnant E.J."/>
            <person name="Van Eeckhoven J."/>
            <person name="Graham B."/>
            <person name="Knapp R.A."/>
            <person name="Langford K.W."/>
            <person name="Kronenberg Z."/>
            <person name="Press M.O."/>
            <person name="Eacker S.M."/>
            <person name="Wilson-Rankin E.E."/>
            <person name="Purcell J."/>
            <person name="Lester P.J."/>
            <person name="Dearden P.K."/>
        </authorList>
    </citation>
    <scope>NUCLEOTIDE SEQUENCE</scope>
    <source>
        <strain evidence="2">Linc-1</strain>
    </source>
</reference>
<protein>
    <submittedName>
        <fullName evidence="2">Uncharacterized protein</fullName>
    </submittedName>
</protein>
<accession>A0A834MSV0</accession>